<keyword evidence="3" id="KW-1185">Reference proteome</keyword>
<name>C2JW76_LACRM</name>
<evidence type="ECO:0000256" key="1">
    <source>
        <dbReference type="SAM" id="Phobius"/>
    </source>
</evidence>
<dbReference type="Proteomes" id="UP000004525">
    <property type="component" value="Unassembled WGS sequence"/>
</dbReference>
<protein>
    <submittedName>
        <fullName evidence="2">Uncharacterized protein</fullName>
    </submittedName>
</protein>
<evidence type="ECO:0000313" key="3">
    <source>
        <dbReference type="Proteomes" id="UP000004525"/>
    </source>
</evidence>
<reference evidence="2" key="1">
    <citation type="submission" date="2009-01" db="EMBL/GenBank/DDBJ databases">
        <authorList>
            <person name="Qin X."/>
            <person name="Bachman B."/>
            <person name="Battles P."/>
            <person name="Bell A."/>
            <person name="Bess C."/>
            <person name="Bickham C."/>
            <person name="Chaboub L."/>
            <person name="Chen D."/>
            <person name="Coyle M."/>
            <person name="Deiros D.R."/>
            <person name="Dinh H."/>
            <person name="Forbes L."/>
            <person name="Fowler G."/>
            <person name="Francisco L."/>
            <person name="Fu Q."/>
            <person name="Gubbala S."/>
            <person name="Hale W."/>
            <person name="Han Y."/>
            <person name="Hemphill L."/>
            <person name="Highlander S.K."/>
            <person name="Hirani K."/>
            <person name="Hogues M."/>
            <person name="Jackson L."/>
            <person name="Jakkamsetti A."/>
            <person name="Javaid M."/>
            <person name="Jiang H."/>
            <person name="Korchina V."/>
            <person name="Kovar C."/>
            <person name="Lara F."/>
            <person name="Lee S."/>
            <person name="Mata R."/>
            <person name="Mathew T."/>
            <person name="Moen C."/>
            <person name="Morales K."/>
            <person name="Munidasa M."/>
            <person name="Nazareth L."/>
            <person name="Ngo R."/>
            <person name="Nguyen L."/>
            <person name="Okwuonu G."/>
            <person name="Ongeri F."/>
            <person name="Patil S."/>
            <person name="Petrosino J."/>
            <person name="Pham C."/>
            <person name="Pham P."/>
            <person name="Pu L.-L."/>
            <person name="Puazo M."/>
            <person name="Raj R."/>
            <person name="Reid J."/>
            <person name="Rouhana J."/>
            <person name="Saada N."/>
            <person name="Shang Y."/>
            <person name="Simmons D."/>
            <person name="Thornton R."/>
            <person name="Warren J."/>
            <person name="Weissenberger G."/>
            <person name="Zhang J."/>
            <person name="Zhang L."/>
            <person name="Zhou C."/>
            <person name="Zhu D."/>
            <person name="Muzny D."/>
            <person name="Worley K."/>
            <person name="Gibbs R."/>
        </authorList>
    </citation>
    <scope>NUCLEOTIDE SEQUENCE [LARGE SCALE GENOMIC DNA]</scope>
    <source>
        <strain evidence="2">LMS2-1</strain>
    </source>
</reference>
<dbReference type="EMBL" id="ACIZ01000052">
    <property type="protein sequence ID" value="EEN80694.1"/>
    <property type="molecule type" value="Genomic_DNA"/>
</dbReference>
<dbReference type="AlphaFoldDB" id="C2JW76"/>
<proteinExistence type="predicted"/>
<evidence type="ECO:0000313" key="2">
    <source>
        <dbReference type="EMBL" id="EEN80694.1"/>
    </source>
</evidence>
<gene>
    <name evidence="2" type="ORF">HMPREF0539_1160</name>
</gene>
<keyword evidence="1" id="KW-0472">Membrane</keyword>
<accession>C2JW76</accession>
<comment type="caution">
    <text evidence="2">The sequence shown here is derived from an EMBL/GenBank/DDBJ whole genome shotgun (WGS) entry which is preliminary data.</text>
</comment>
<sequence length="70" mass="8325">MINKSNLVMEFLKWLSYFFVVMTLVLFCAILLRDLFGWQWHHEFMNGKISNVLISIASQYGKIKFISDFT</sequence>
<dbReference type="HOGENOM" id="CLU_2752814_0_0_9"/>
<organism evidence="2 3">
    <name type="scientific">Lacticaseibacillus rhamnosus (strain LMS2-1)</name>
    <dbReference type="NCBI Taxonomy" id="525361"/>
    <lineage>
        <taxon>Bacteria</taxon>
        <taxon>Bacillati</taxon>
        <taxon>Bacillota</taxon>
        <taxon>Bacilli</taxon>
        <taxon>Lactobacillales</taxon>
        <taxon>Lactobacillaceae</taxon>
        <taxon>Lacticaseibacillus</taxon>
    </lineage>
</organism>
<keyword evidence="1" id="KW-0812">Transmembrane</keyword>
<feature type="transmembrane region" description="Helical" evidence="1">
    <location>
        <begin position="14"/>
        <end position="32"/>
    </location>
</feature>
<keyword evidence="1" id="KW-1133">Transmembrane helix</keyword>